<evidence type="ECO:0000313" key="2">
    <source>
        <dbReference type="Proteomes" id="UP000016714"/>
    </source>
</evidence>
<dbReference type="KEGG" id="vag:N646_3430"/>
<dbReference type="AlphaFoldDB" id="A0A2I3CMV8"/>
<organism evidence="1 2">
    <name type="scientific">Vibrio alginolyticus (strain ATCC 17749 / DSM 2171 / NBRC 15630 / NCIMB 1903 / NCTC 12160 / XII-53)</name>
    <dbReference type="NCBI Taxonomy" id="1219076"/>
    <lineage>
        <taxon>Bacteria</taxon>
        <taxon>Pseudomonadati</taxon>
        <taxon>Pseudomonadota</taxon>
        <taxon>Gammaproteobacteria</taxon>
        <taxon>Vibrionales</taxon>
        <taxon>Vibrionaceae</taxon>
        <taxon>Vibrio</taxon>
    </lineage>
</organism>
<name>A0A2I3CMV8_VIBAX</name>
<dbReference type="Proteomes" id="UP000016714">
    <property type="component" value="Chromosome 2"/>
</dbReference>
<accession>A0A2I3CMV8</accession>
<evidence type="ECO:0000313" key="1">
    <source>
        <dbReference type="EMBL" id="AGV19240.1"/>
    </source>
</evidence>
<protein>
    <submittedName>
        <fullName evidence="1">Uncharacterized protein</fullName>
    </submittedName>
</protein>
<gene>
    <name evidence="1" type="ORF">N646_3430</name>
</gene>
<dbReference type="EMBL" id="CP006719">
    <property type="protein sequence ID" value="AGV19240.1"/>
    <property type="molecule type" value="Genomic_DNA"/>
</dbReference>
<dbReference type="HOGENOM" id="CLU_3334382_0_0_6"/>
<reference evidence="1 2" key="1">
    <citation type="journal article" date="2015" name="Genome Announc.">
        <title>Complete genome sequence of Vibrio alginolyticus ATCC 17749.</title>
        <authorList>
            <person name="Liu X.F."/>
            <person name="Cao Y."/>
            <person name="Zhang H.L."/>
            <person name="Chen Y.J."/>
            <person name="Hu C.J."/>
        </authorList>
    </citation>
    <scope>NUCLEOTIDE SEQUENCE [LARGE SCALE GENOMIC DNA]</scope>
    <source>
        <strain evidence="2">ATCC 17749 / DSM 2171 / NBRC 15630 / NCIMB 1903 / NCTC 12160 / XII-53</strain>
    </source>
</reference>
<proteinExistence type="predicted"/>
<sequence length="38" mass="4261">MSGNNHSSFPPSLFSGYSLLNFTCCAFDGLQLFEQRLM</sequence>